<evidence type="ECO:0000256" key="1">
    <source>
        <dbReference type="SAM" id="SignalP"/>
    </source>
</evidence>
<gene>
    <name evidence="2" type="ORF">CHRIB12_LOCUS12802</name>
</gene>
<organism evidence="2 3">
    <name type="scientific">Rhizophagus irregularis</name>
    <dbReference type="NCBI Taxonomy" id="588596"/>
    <lineage>
        <taxon>Eukaryota</taxon>
        <taxon>Fungi</taxon>
        <taxon>Fungi incertae sedis</taxon>
        <taxon>Mucoromycota</taxon>
        <taxon>Glomeromycotina</taxon>
        <taxon>Glomeromycetes</taxon>
        <taxon>Glomerales</taxon>
        <taxon>Glomeraceae</taxon>
        <taxon>Rhizophagus</taxon>
    </lineage>
</organism>
<sequence length="82" mass="9397">MFRHLRLTIPFFINISLIVIRSSSHDVRPILHNSLNPYGRGAFLKISIEEMNKEGRELHAPIIIKPIYVGQDDDDDNDNDGP</sequence>
<proteinExistence type="predicted"/>
<accession>A0A915ZBX9</accession>
<feature type="signal peptide" evidence="1">
    <location>
        <begin position="1"/>
        <end position="24"/>
    </location>
</feature>
<evidence type="ECO:0000313" key="2">
    <source>
        <dbReference type="EMBL" id="CAB5370813.1"/>
    </source>
</evidence>
<keyword evidence="1" id="KW-0732">Signal</keyword>
<dbReference type="EMBL" id="CAGKOT010000028">
    <property type="protein sequence ID" value="CAB5370813.1"/>
    <property type="molecule type" value="Genomic_DNA"/>
</dbReference>
<name>A0A915ZBX9_9GLOM</name>
<reference evidence="2" key="1">
    <citation type="submission" date="2020-05" db="EMBL/GenBank/DDBJ databases">
        <authorList>
            <person name="Rincon C."/>
            <person name="Sanders R I."/>
            <person name="Robbins C."/>
            <person name="Chaturvedi A."/>
        </authorList>
    </citation>
    <scope>NUCLEOTIDE SEQUENCE</scope>
    <source>
        <strain evidence="2">CHB12</strain>
    </source>
</reference>
<dbReference type="Proteomes" id="UP000684084">
    <property type="component" value="Unassembled WGS sequence"/>
</dbReference>
<feature type="chain" id="PRO_5037226032" evidence="1">
    <location>
        <begin position="25"/>
        <end position="82"/>
    </location>
</feature>
<dbReference type="AlphaFoldDB" id="A0A915ZBX9"/>
<dbReference type="OrthoDB" id="10557654at2759"/>
<evidence type="ECO:0000313" key="3">
    <source>
        <dbReference type="Proteomes" id="UP000684084"/>
    </source>
</evidence>
<comment type="caution">
    <text evidence="2">The sequence shown here is derived from an EMBL/GenBank/DDBJ whole genome shotgun (WGS) entry which is preliminary data.</text>
</comment>
<protein>
    <submittedName>
        <fullName evidence="2">Uncharacterized protein</fullName>
    </submittedName>
</protein>